<dbReference type="Pfam" id="PF03564">
    <property type="entry name" value="DUF1759"/>
    <property type="match status" value="1"/>
</dbReference>
<dbReference type="InterPro" id="IPR021109">
    <property type="entry name" value="Peptidase_aspartic_dom_sf"/>
</dbReference>
<reference evidence="2 3" key="1">
    <citation type="journal article" date="2015" name="Genome Biol. Evol.">
        <title>The genome of winter moth (Operophtera brumata) provides a genomic perspective on sexual dimorphism and phenology.</title>
        <authorList>
            <person name="Derks M.F."/>
            <person name="Smit S."/>
            <person name="Salis L."/>
            <person name="Schijlen E."/>
            <person name="Bossers A."/>
            <person name="Mateman C."/>
            <person name="Pijl A.S."/>
            <person name="de Ridder D."/>
            <person name="Groenen M.A."/>
            <person name="Visser M.E."/>
            <person name="Megens H.J."/>
        </authorList>
    </citation>
    <scope>NUCLEOTIDE SEQUENCE [LARGE SCALE GENOMIC DNA]</scope>
    <source>
        <strain evidence="2">WM2013NL</strain>
        <tissue evidence="2">Head and thorax</tissue>
    </source>
</reference>
<dbReference type="STRING" id="104452.A0A0L7LE97"/>
<evidence type="ECO:0000256" key="1">
    <source>
        <dbReference type="SAM" id="MobiDB-lite"/>
    </source>
</evidence>
<evidence type="ECO:0000313" key="3">
    <source>
        <dbReference type="Proteomes" id="UP000037510"/>
    </source>
</evidence>
<evidence type="ECO:0000313" key="2">
    <source>
        <dbReference type="EMBL" id="KOB73694.1"/>
    </source>
</evidence>
<accession>A0A0L7LE97</accession>
<feature type="non-terminal residue" evidence="2">
    <location>
        <position position="809"/>
    </location>
</feature>
<feature type="region of interest" description="Disordered" evidence="1">
    <location>
        <begin position="306"/>
        <end position="339"/>
    </location>
</feature>
<dbReference type="EMBL" id="JTDY01001509">
    <property type="protein sequence ID" value="KOB73694.1"/>
    <property type="molecule type" value="Genomic_DNA"/>
</dbReference>
<dbReference type="AlphaFoldDB" id="A0A0L7LE97"/>
<comment type="caution">
    <text evidence="2">The sequence shown here is derived from an EMBL/GenBank/DDBJ whole genome shotgun (WGS) entry which is preliminary data.</text>
</comment>
<dbReference type="Proteomes" id="UP000037510">
    <property type="component" value="Unassembled WGS sequence"/>
</dbReference>
<dbReference type="InterPro" id="IPR005312">
    <property type="entry name" value="DUF1759"/>
</dbReference>
<dbReference type="Pfam" id="PF13650">
    <property type="entry name" value="Asp_protease_2"/>
    <property type="match status" value="1"/>
</dbReference>
<sequence length="809" mass="91157">MNKSITIHDLPALRRKRTLAFNRLNRTLEIAKVAQDDESQTDKFLAYHTESLRIAASFEEAHESILSVIDSTAEDAEDQIRCDFDELYFDILTIHRRLTATSGEINKSIDGSTSRAHFGDEGVKVKLPKINLPTFSGNIKTWPEFYDIFHSLIHENDSLTDTERMHYLVSSLTGDALGLIRVFPATGKYYREAYDALLGRYKDKRELAFTCWKEMQNLSIKTNNAHEFRRVLDTFNENLAILKRLELPIEHWDFILCYLLLSKLDSTIRCEFEQEHPNNELPTYTALKTFLYAKCEALVRDTHFTSNDRGGNVDRTRSNAYQNAKSNSVNPNTNKKSTTSAFLSNTETKASMTVNSPPGNMITFKCTFCGEGHTINHCTSFAQKSIDDRLEHAKTHHWCFNCLKSSHGLRDCKSIFNCQTCRKRHHSLLHRDDTTDSDSVNALKEENLSKQEKESDTSKDQQVVLTNLGDRSLVLLSTAKIEVKDSNGQFQTMRALIDSGSQAHFITERAADLLGIERTLSSRKISGLGQSTSSVSGVIPLDIGVGGRVLFNIKALTLPTICGKMPAMKLNKSTWKHVQHLPLADPECHLPATIDILLGAEIFSSLLLNGVVSGGPNKPSALNTVFGWLLTGNVECLNPHHGETRTFFLSNKTADNIDACLNNELKKFWELENVPICTKLTPDEELCETKYANEHSRDNSGSGCPTLELAQQTKTEIIDLMARGRFQLRKWASNVPDLLSDLSPNERLINTEGVPLDVETSDTIKGFSPIHKVLTQRQKEEKKFSLREEKLLARHKNSGHIHGRDFVLN</sequence>
<dbReference type="PANTHER" id="PTHR47331">
    <property type="entry name" value="PHD-TYPE DOMAIN-CONTAINING PROTEIN"/>
    <property type="match status" value="1"/>
</dbReference>
<proteinExistence type="predicted"/>
<keyword evidence="3" id="KW-1185">Reference proteome</keyword>
<protein>
    <submittedName>
        <fullName evidence="2">Uncharacterized protein</fullName>
    </submittedName>
</protein>
<name>A0A0L7LE97_OPEBR</name>
<gene>
    <name evidence="2" type="ORF">OBRU01_10380</name>
</gene>
<organism evidence="2 3">
    <name type="scientific">Operophtera brumata</name>
    <name type="common">Winter moth</name>
    <name type="synonym">Phalaena brumata</name>
    <dbReference type="NCBI Taxonomy" id="104452"/>
    <lineage>
        <taxon>Eukaryota</taxon>
        <taxon>Metazoa</taxon>
        <taxon>Ecdysozoa</taxon>
        <taxon>Arthropoda</taxon>
        <taxon>Hexapoda</taxon>
        <taxon>Insecta</taxon>
        <taxon>Pterygota</taxon>
        <taxon>Neoptera</taxon>
        <taxon>Endopterygota</taxon>
        <taxon>Lepidoptera</taxon>
        <taxon>Glossata</taxon>
        <taxon>Ditrysia</taxon>
        <taxon>Geometroidea</taxon>
        <taxon>Geometridae</taxon>
        <taxon>Larentiinae</taxon>
        <taxon>Operophtera</taxon>
    </lineage>
</organism>
<dbReference type="Gene3D" id="2.40.70.10">
    <property type="entry name" value="Acid Proteases"/>
    <property type="match status" value="1"/>
</dbReference>
<feature type="compositionally biased region" description="Polar residues" evidence="1">
    <location>
        <begin position="318"/>
        <end position="339"/>
    </location>
</feature>
<dbReference type="PANTHER" id="PTHR47331:SF4">
    <property type="entry name" value="PEPTIDASE S1 DOMAIN-CONTAINING PROTEIN"/>
    <property type="match status" value="1"/>
</dbReference>
<dbReference type="CDD" id="cd00303">
    <property type="entry name" value="retropepsin_like"/>
    <property type="match status" value="1"/>
</dbReference>